<evidence type="ECO:0000313" key="2">
    <source>
        <dbReference type="EMBL" id="GAA4237900.1"/>
    </source>
</evidence>
<dbReference type="Pfam" id="PF00884">
    <property type="entry name" value="Sulfatase"/>
    <property type="match status" value="1"/>
</dbReference>
<dbReference type="CDD" id="cd16027">
    <property type="entry name" value="SGSH"/>
    <property type="match status" value="1"/>
</dbReference>
<keyword evidence="3" id="KW-1185">Reference proteome</keyword>
<dbReference type="Proteomes" id="UP001501496">
    <property type="component" value="Unassembled WGS sequence"/>
</dbReference>
<sequence>MSLKKVSNRIKTPKVLKGLLLITLFVNELLIAQPKQPNILFAIADDMSHASAYGYKFLKTPHFDKISKEGLLFNNMFTPSSKCSPSRAVLVTGRNPWQIENAANLTPIWPDKFKSFIEVLGENGYKTGYTGKGWGPGMFKKGKKRALTGKEYNAIKNKNVPASGINKIDYAANFKTFLDEKPNETPFFFWYGCKEPHRSYQFKSGVKNGKKLSDIDFLPTFWGNSEAVKHDILDYAVEVEHFDNHLGKILDYLKSKGELDNTLIIVTSDNGMPFPRYKGHPFDFATRVPFAVKWPKHIVKPGRVVNNFASFTDIAPTILDIANVKEKGSGMVKIEGKSLVDIFNNKSSKNRDHVITGRERNDPSRPNGWGYPVRSIHNQDFVYSYNFHPERWPCGNPEADYRDTDKSPTKKYTKTLPHSSLPFKLCYGKRAQEELYDLKKDPECLNNLAFNTKYKTLKTKLHNELFDELKRQEDPRMFGNGDVFESYEGEARTKKYLLLVEWFKTGKKPNNIKNQ</sequence>
<reference evidence="3" key="1">
    <citation type="journal article" date="2019" name="Int. J. Syst. Evol. Microbiol.">
        <title>The Global Catalogue of Microorganisms (GCM) 10K type strain sequencing project: providing services to taxonomists for standard genome sequencing and annotation.</title>
        <authorList>
            <consortium name="The Broad Institute Genomics Platform"/>
            <consortium name="The Broad Institute Genome Sequencing Center for Infectious Disease"/>
            <person name="Wu L."/>
            <person name="Ma J."/>
        </authorList>
    </citation>
    <scope>NUCLEOTIDE SEQUENCE [LARGE SCALE GENOMIC DNA]</scope>
    <source>
        <strain evidence="3">JCM 17630</strain>
    </source>
</reference>
<dbReference type="InterPro" id="IPR000917">
    <property type="entry name" value="Sulfatase_N"/>
</dbReference>
<protein>
    <submittedName>
        <fullName evidence="2">Sulfatase</fullName>
    </submittedName>
</protein>
<dbReference type="InterPro" id="IPR052701">
    <property type="entry name" value="GAG_Ulvan_Degrading_Sulfatases"/>
</dbReference>
<organism evidence="2 3">
    <name type="scientific">Postechiella marina</name>
    <dbReference type="NCBI Taxonomy" id="943941"/>
    <lineage>
        <taxon>Bacteria</taxon>
        <taxon>Pseudomonadati</taxon>
        <taxon>Bacteroidota</taxon>
        <taxon>Flavobacteriia</taxon>
        <taxon>Flavobacteriales</taxon>
        <taxon>Flavobacteriaceae</taxon>
        <taxon>Postechiella</taxon>
    </lineage>
</organism>
<dbReference type="SUPFAM" id="SSF53649">
    <property type="entry name" value="Alkaline phosphatase-like"/>
    <property type="match status" value="1"/>
</dbReference>
<comment type="caution">
    <text evidence="2">The sequence shown here is derived from an EMBL/GenBank/DDBJ whole genome shotgun (WGS) entry which is preliminary data.</text>
</comment>
<gene>
    <name evidence="2" type="ORF">GCM10022291_26280</name>
</gene>
<evidence type="ECO:0000313" key="3">
    <source>
        <dbReference type="Proteomes" id="UP001501496"/>
    </source>
</evidence>
<dbReference type="EMBL" id="BAABCA010000005">
    <property type="protein sequence ID" value="GAA4237900.1"/>
    <property type="molecule type" value="Genomic_DNA"/>
</dbReference>
<dbReference type="InterPro" id="IPR017850">
    <property type="entry name" value="Alkaline_phosphatase_core_sf"/>
</dbReference>
<name>A0ABP8CE03_9FLAO</name>
<dbReference type="PANTHER" id="PTHR43751">
    <property type="entry name" value="SULFATASE"/>
    <property type="match status" value="1"/>
</dbReference>
<dbReference type="RefSeq" id="WP_344788741.1">
    <property type="nucleotide sequence ID" value="NZ_BAABCA010000005.1"/>
</dbReference>
<dbReference type="PANTHER" id="PTHR43751:SF1">
    <property type="entry name" value="SULFATASE ATSG-RELATED"/>
    <property type="match status" value="1"/>
</dbReference>
<feature type="domain" description="Sulfatase N-terminal" evidence="1">
    <location>
        <begin position="37"/>
        <end position="324"/>
    </location>
</feature>
<proteinExistence type="predicted"/>
<dbReference type="Gene3D" id="3.40.720.10">
    <property type="entry name" value="Alkaline Phosphatase, subunit A"/>
    <property type="match status" value="1"/>
</dbReference>
<accession>A0ABP8CE03</accession>
<evidence type="ECO:0000259" key="1">
    <source>
        <dbReference type="Pfam" id="PF00884"/>
    </source>
</evidence>